<dbReference type="InterPro" id="IPR038732">
    <property type="entry name" value="HpyO/CreE_NAD-binding"/>
</dbReference>
<dbReference type="InterPro" id="IPR016181">
    <property type="entry name" value="Acyl_CoA_acyltransferase"/>
</dbReference>
<dbReference type="PANTHER" id="PTHR40254">
    <property type="entry name" value="BLR0577 PROTEIN"/>
    <property type="match status" value="1"/>
</dbReference>
<dbReference type="InterPro" id="IPR038740">
    <property type="entry name" value="BioF2-like_GNAT_dom"/>
</dbReference>
<dbReference type="InterPro" id="IPR052189">
    <property type="entry name" value="L-asp_N-monooxygenase_NS-form"/>
</dbReference>
<dbReference type="RefSeq" id="WP_395438471.1">
    <property type="nucleotide sequence ID" value="NZ_JBAWKC010000003.1"/>
</dbReference>
<dbReference type="GO" id="GO:0016746">
    <property type="term" value="F:acyltransferase activity"/>
    <property type="evidence" value="ECO:0007669"/>
    <property type="project" value="UniProtKB-KW"/>
</dbReference>
<dbReference type="EMBL" id="JBAWKC010000003">
    <property type="protein sequence ID" value="MFH6769231.1"/>
    <property type="molecule type" value="Genomic_DNA"/>
</dbReference>
<dbReference type="SUPFAM" id="SSF55729">
    <property type="entry name" value="Acyl-CoA N-acyltransferases (Nat)"/>
    <property type="match status" value="1"/>
</dbReference>
<dbReference type="PANTHER" id="PTHR40254:SF1">
    <property type="entry name" value="BLR0577 PROTEIN"/>
    <property type="match status" value="1"/>
</dbReference>
<feature type="domain" description="BioF2-like acetyltransferase" evidence="2">
    <location>
        <begin position="691"/>
        <end position="825"/>
    </location>
</feature>
<keyword evidence="4" id="KW-1185">Reference proteome</keyword>
<evidence type="ECO:0000259" key="1">
    <source>
        <dbReference type="Pfam" id="PF13454"/>
    </source>
</evidence>
<sequence length="888" mass="104127">MKKHKLISDITFVGSGISTSFSIINFLDLLDNHKKLEHKIVINIIEEYSEFNLGVPYGTRSGFSTLLITSLRNFLIEPELSLFIKWLNINRTWLLDEFEKEGGDLSKKWLLENKENIQNNNWEELFIPRRFFGCYINLRVNNKITALTENGLIAVNFIRGEVVDIEKNNSSYNIILQDKSEIETKKVILSVGSLPINYLWKNKDLIEDENLMFINNPYKPELRVVLDKIDKFIHQRANKPTNILIVGANASALELTYKINDFLNENNNTIYFTFLSTLGSTPDSVIDKKRQKEFFPSHLNSLKKEKNLTAKLIAEATFKDLDFADKINLGAASTVDIVSRYFGVLLEGLSTKELQIFATQYGNNIGKRQRCAGTHYSNVIAELKRQKRFQHISGRFKDLKLNNKNGDYSLTYLDTSTKKEKAHEVPFHIIINCVGSMNLNNKHLPLLHRNLIKKEYCIPNESRIGFHVNETLEAHKDLHVMGPMLAGNVIDNKAVWHVEHCGRIIWLSNFLSKIIYDDLINNKGHEQKEHNFKVVNLNNGHNLKEYDKLLKEHWHNNIYYTYEHLKYFRNDKNSLKYFHFKTHDSNHIIMPIILRRIESVKEGINYFDAITPYGYSGPLYTKNIDEIDLKAFWKEVDNWYKNNHIVTEFIRFSLNNNHKGYNGLLISTLLNVTGKLPSEFEKQWHIFLPKVRNNYRKAQSYNLLFKIFNDNDITDNIIVDFYEIYTRTMLRNNAKSIYFFPLDYFKNLILNNISNFVIAFAYVEDVPISAELIIKNKNTMFAFLGGTDAMHYDKRPNDFLRVEIIKWGINNNFKHYILGGGQKDYDGLYKSKKSFFPKEEDAIFYTGRKIIDNKAYNELCENHIENFTNTRKEELKNYFFPLYRFHNR</sequence>
<evidence type="ECO:0000259" key="2">
    <source>
        <dbReference type="Pfam" id="PF13480"/>
    </source>
</evidence>
<keyword evidence="3" id="KW-0808">Transferase</keyword>
<dbReference type="Proteomes" id="UP001610104">
    <property type="component" value="Unassembled WGS sequence"/>
</dbReference>
<dbReference type="Pfam" id="PF13454">
    <property type="entry name" value="NAD_binding_9"/>
    <property type="match status" value="1"/>
</dbReference>
<evidence type="ECO:0000313" key="3">
    <source>
        <dbReference type="EMBL" id="MFH6769231.1"/>
    </source>
</evidence>
<feature type="domain" description="FAD-dependent urate hydroxylase HpyO/Asp monooxygenase CreE-like FAD/NAD(P)-binding" evidence="1">
    <location>
        <begin position="12"/>
        <end position="193"/>
    </location>
</feature>
<reference evidence="3 4" key="1">
    <citation type="submission" date="2024-02" db="EMBL/GenBank/DDBJ databases">
        <title>A Gaetbulibacter species isolated from tidal flats and genomic insights of their niches.</title>
        <authorList>
            <person name="Ye Y."/>
        </authorList>
    </citation>
    <scope>NUCLEOTIDE SEQUENCE [LARGE SCALE GENOMIC DNA]</scope>
    <source>
        <strain evidence="3 4">KEM-8</strain>
    </source>
</reference>
<protein>
    <submittedName>
        <fullName evidence="3">GNAT family N-acetyltransferase</fullName>
        <ecNumber evidence="3">2.3.1.-</ecNumber>
    </submittedName>
</protein>
<keyword evidence="3" id="KW-0012">Acyltransferase</keyword>
<accession>A0ABW7MQW8</accession>
<dbReference type="EC" id="2.3.1.-" evidence="3"/>
<dbReference type="Gene3D" id="3.40.630.30">
    <property type="match status" value="1"/>
</dbReference>
<comment type="caution">
    <text evidence="3">The sequence shown here is derived from an EMBL/GenBank/DDBJ whole genome shotgun (WGS) entry which is preliminary data.</text>
</comment>
<organism evidence="3 4">
    <name type="scientific">Gaetbulibacter aquiaggeris</name>
    <dbReference type="NCBI Taxonomy" id="1735373"/>
    <lineage>
        <taxon>Bacteria</taxon>
        <taxon>Pseudomonadati</taxon>
        <taxon>Bacteroidota</taxon>
        <taxon>Flavobacteriia</taxon>
        <taxon>Flavobacteriales</taxon>
        <taxon>Flavobacteriaceae</taxon>
        <taxon>Gaetbulibacter</taxon>
    </lineage>
</organism>
<name>A0ABW7MQW8_9FLAO</name>
<gene>
    <name evidence="3" type="ORF">V8G56_10825</name>
</gene>
<dbReference type="Pfam" id="PF13480">
    <property type="entry name" value="Acetyltransf_6"/>
    <property type="match status" value="1"/>
</dbReference>
<proteinExistence type="predicted"/>
<evidence type="ECO:0000313" key="4">
    <source>
        <dbReference type="Proteomes" id="UP001610104"/>
    </source>
</evidence>